<dbReference type="RefSeq" id="WP_125957676.1">
    <property type="nucleotide sequence ID" value="NZ_JAQEJV010000005.1"/>
</dbReference>
<protein>
    <submittedName>
        <fullName evidence="2">GNAT family N-acetyltransferase</fullName>
    </submittedName>
</protein>
<keyword evidence="2" id="KW-0808">Transferase</keyword>
<evidence type="ECO:0000313" key="2">
    <source>
        <dbReference type="EMBL" id="RST94056.1"/>
    </source>
</evidence>
<dbReference type="Gene3D" id="3.40.630.30">
    <property type="match status" value="1"/>
</dbReference>
<comment type="caution">
    <text evidence="2">The sequence shown here is derived from an EMBL/GenBank/DDBJ whole genome shotgun (WGS) entry which is preliminary data.</text>
</comment>
<dbReference type="Proteomes" id="UP000288490">
    <property type="component" value="Unassembled WGS sequence"/>
</dbReference>
<dbReference type="PROSITE" id="PS51186">
    <property type="entry name" value="GNAT"/>
    <property type="match status" value="1"/>
</dbReference>
<evidence type="ECO:0000259" key="1">
    <source>
        <dbReference type="PROSITE" id="PS51186"/>
    </source>
</evidence>
<dbReference type="Pfam" id="PF13508">
    <property type="entry name" value="Acetyltransf_7"/>
    <property type="match status" value="1"/>
</dbReference>
<dbReference type="OrthoDB" id="9789053at2"/>
<dbReference type="AlphaFoldDB" id="A0A429ZK66"/>
<evidence type="ECO:0000313" key="3">
    <source>
        <dbReference type="Proteomes" id="UP000288490"/>
    </source>
</evidence>
<reference evidence="2 3" key="1">
    <citation type="submission" date="2017-05" db="EMBL/GenBank/DDBJ databases">
        <title>Vagococcus spp. assemblies.</title>
        <authorList>
            <person name="Gulvik C.A."/>
        </authorList>
    </citation>
    <scope>NUCLEOTIDE SEQUENCE [LARGE SCALE GENOMIC DNA]</scope>
    <source>
        <strain evidence="2 3">SS1994</strain>
    </source>
</reference>
<dbReference type="CDD" id="cd04301">
    <property type="entry name" value="NAT_SF"/>
    <property type="match status" value="1"/>
</dbReference>
<dbReference type="EMBL" id="NGJT01000010">
    <property type="protein sequence ID" value="RST94056.1"/>
    <property type="molecule type" value="Genomic_DNA"/>
</dbReference>
<dbReference type="InterPro" id="IPR000182">
    <property type="entry name" value="GNAT_dom"/>
</dbReference>
<accession>A0A429ZK66</accession>
<dbReference type="SUPFAM" id="SSF55729">
    <property type="entry name" value="Acyl-CoA N-acyltransferases (Nat)"/>
    <property type="match status" value="1"/>
</dbReference>
<proteinExistence type="predicted"/>
<feature type="domain" description="N-acetyltransferase" evidence="1">
    <location>
        <begin position="4"/>
        <end position="149"/>
    </location>
</feature>
<organism evidence="2 3">
    <name type="scientific">Vagococcus bubulae</name>
    <dbReference type="NCBI Taxonomy" id="1977868"/>
    <lineage>
        <taxon>Bacteria</taxon>
        <taxon>Bacillati</taxon>
        <taxon>Bacillota</taxon>
        <taxon>Bacilli</taxon>
        <taxon>Lactobacillales</taxon>
        <taxon>Enterococcaceae</taxon>
        <taxon>Vagococcus</taxon>
    </lineage>
</organism>
<dbReference type="GO" id="GO:0016747">
    <property type="term" value="F:acyltransferase activity, transferring groups other than amino-acyl groups"/>
    <property type="evidence" value="ECO:0007669"/>
    <property type="project" value="InterPro"/>
</dbReference>
<keyword evidence="3" id="KW-1185">Reference proteome</keyword>
<name>A0A429ZK66_9ENTE</name>
<dbReference type="InterPro" id="IPR016181">
    <property type="entry name" value="Acyl_CoA_acyltransferase"/>
</dbReference>
<sequence>MEILKIRNHPEIIKQASHWFNQKWGVPIESYYESMKSSIEYPEDVTQWYVIMNQGTIIAGAGVIENDFHNRKDLSPNLCALYVEEKYRSQGVAGQLLSEITKDMANLEVTTLYLITDHKTFYELYGWVYYGEVEEEETGEPVRMYRVDYK</sequence>
<gene>
    <name evidence="2" type="ORF">CBF36_06665</name>
</gene>